<comment type="caution">
    <text evidence="12">The sequence shown here is derived from an EMBL/GenBank/DDBJ whole genome shotgun (WGS) entry which is preliminary data.</text>
</comment>
<dbReference type="CDD" id="cd03244">
    <property type="entry name" value="ABCC_MRP_domain2"/>
    <property type="match status" value="1"/>
</dbReference>
<dbReference type="Gene3D" id="3.40.50.300">
    <property type="entry name" value="P-loop containing nucleotide triphosphate hydrolases"/>
    <property type="match status" value="2"/>
</dbReference>
<dbReference type="InterPro" id="IPR044726">
    <property type="entry name" value="ABCC_6TM_D2"/>
</dbReference>
<dbReference type="AlphaFoldDB" id="A0ABD2NUW8"/>
<evidence type="ECO:0000256" key="5">
    <source>
        <dbReference type="ARBA" id="ARBA00022741"/>
    </source>
</evidence>
<feature type="transmembrane region" description="Helical" evidence="9">
    <location>
        <begin position="543"/>
        <end position="562"/>
    </location>
</feature>
<dbReference type="InterPro" id="IPR011527">
    <property type="entry name" value="ABC1_TM_dom"/>
</dbReference>
<dbReference type="InterPro" id="IPR017871">
    <property type="entry name" value="ABC_transporter-like_CS"/>
</dbReference>
<dbReference type="InterPro" id="IPR050173">
    <property type="entry name" value="ABC_transporter_C-like"/>
</dbReference>
<keyword evidence="2" id="KW-0813">Transport</keyword>
<feature type="domain" description="ABC transmembrane type-1" evidence="11">
    <location>
        <begin position="546"/>
        <end position="842"/>
    </location>
</feature>
<sequence length="1108" mass="126594">MISIDFLNGLWEQHYTLWKSELGIRIQASVTSLIYRKTLKINHSRVAEISTGKIITAITKDVASLNAAILFGLDLLSEILQIVCVSFLLYYKIGVTAMVGVTVIGLSILCQVFSARKTYYGRLDCFKKSEERLEKTKEVLSSLSLVKMYTWEEYFKKEIMKVRRIELAYLRRTFLWDNLSFILGMTSGRIALTLILLIQYLTGRILNSDVIYYSMKLFQKVSKSMIFISTAIDSLSLLMMASTRITIILNSEETTPHQNVDNAMNSTIIFDNASVGTGKLEILKNLNVKLTVGLNFIMGPSGSGKSTLLKSILDEYILISGEIKFRGTVSYAAQIPWVFPGSLKQNIIFGQTFDETKYKKILEICCLDQDIKVLPRYDETILTDGGANLSGGQKARLNLARALYKNSDIYLLDDCLASLDPHVTNYIFNKAVKEYLVGKMCLLVTHKTKFLDQADNIVIMEKGTMRYSGTYDYIPEDFLQKYEKTEFIDEDKMPILELDNIEEKMDEIDDSTALIENKGKQRENIYNESKNNGQVDFKVYNNYFNFGGGLIMVTSILFLHIICESSFALSEKFISEWLNHDMSNTILNNETTMNPDNSKSDFFEFNYFTLFIAAIAISTIFVIIRAVVTFHLSLTASANIHESMINNVLKGKMNFFHTHLIGNILTRFSKDLFMVDGVIPYAWQSFRNIFILAMSMFLIASVDSLFAMLSVIVAIIFYCLCDYILSTTRNLQRLSTSSLSPMIGYINSTIDGLIVIRAYRTQQILRDEFDKYLNVYISASHLREITTRVLGLYSHLITTLFNAFIMFQLFYFEKGTLSGDVGLVLTQVNALCTFLEWSLMLWMWTENTMTNVERVLEYTKLPKENSSGLVKENWPKKGGIEFKNVNLSYRENEKVILRNLNFSIHHQEKIGIVGRTGAGKSSVIMTLFKMYDFEGEILIDDIDIRTISSEFLRRQLGIIPQEPLIFSGTLRDNIDPFHREQDDAVWKAIEEVGLKSYCKNLYEDLTTKNLTIGQKQLICLARVLIKNVKVIIMDEATANMDEKMDSFIQDKIRTLFQSCTVITIAHRLNTIMNSDRIIVMNKGEIVEFDSPSSLLKSNGLFREMVNQE</sequence>
<dbReference type="PANTHER" id="PTHR24223:SF448">
    <property type="entry name" value="FI20146P1-RELATED"/>
    <property type="match status" value="1"/>
</dbReference>
<feature type="transmembrane region" description="Helical" evidence="9">
    <location>
        <begin position="605"/>
        <end position="628"/>
    </location>
</feature>
<protein>
    <submittedName>
        <fullName evidence="12">Uncharacterized protein</fullName>
    </submittedName>
</protein>
<keyword evidence="8 9" id="KW-0472">Membrane</keyword>
<dbReference type="InterPro" id="IPR036640">
    <property type="entry name" value="ABC1_TM_sf"/>
</dbReference>
<dbReference type="SUPFAM" id="SSF90123">
    <property type="entry name" value="ABC transporter transmembrane region"/>
    <property type="match status" value="2"/>
</dbReference>
<evidence type="ECO:0000256" key="2">
    <source>
        <dbReference type="ARBA" id="ARBA00022448"/>
    </source>
</evidence>
<gene>
    <name evidence="12" type="ORF">HHI36_005341</name>
</gene>
<dbReference type="CDD" id="cd18579">
    <property type="entry name" value="ABC_6TM_ABCC_D1"/>
    <property type="match status" value="1"/>
</dbReference>
<evidence type="ECO:0000256" key="9">
    <source>
        <dbReference type="SAM" id="Phobius"/>
    </source>
</evidence>
<feature type="transmembrane region" description="Helical" evidence="9">
    <location>
        <begin position="68"/>
        <end position="89"/>
    </location>
</feature>
<dbReference type="PANTHER" id="PTHR24223">
    <property type="entry name" value="ATP-BINDING CASSETTE SUB-FAMILY C"/>
    <property type="match status" value="1"/>
</dbReference>
<feature type="transmembrane region" description="Helical" evidence="9">
    <location>
        <begin position="221"/>
        <end position="241"/>
    </location>
</feature>
<dbReference type="PROSITE" id="PS50929">
    <property type="entry name" value="ABC_TM1F"/>
    <property type="match status" value="2"/>
</dbReference>
<evidence type="ECO:0000259" key="11">
    <source>
        <dbReference type="PROSITE" id="PS50929"/>
    </source>
</evidence>
<feature type="transmembrane region" description="Helical" evidence="9">
    <location>
        <begin position="95"/>
        <end position="113"/>
    </location>
</feature>
<dbReference type="Pfam" id="PF00005">
    <property type="entry name" value="ABC_tran"/>
    <property type="match status" value="2"/>
</dbReference>
<feature type="transmembrane region" description="Helical" evidence="9">
    <location>
        <begin position="678"/>
        <end position="699"/>
    </location>
</feature>
<comment type="subcellular location">
    <subcellularLocation>
        <location evidence="1">Membrane</location>
        <topology evidence="1">Multi-pass membrane protein</topology>
    </subcellularLocation>
</comment>
<feature type="transmembrane region" description="Helical" evidence="9">
    <location>
        <begin position="179"/>
        <end position="201"/>
    </location>
</feature>
<evidence type="ECO:0000256" key="3">
    <source>
        <dbReference type="ARBA" id="ARBA00022692"/>
    </source>
</evidence>
<evidence type="ECO:0000256" key="6">
    <source>
        <dbReference type="ARBA" id="ARBA00022840"/>
    </source>
</evidence>
<accession>A0ABD2NUW8</accession>
<keyword evidence="3 9" id="KW-0812">Transmembrane</keyword>
<keyword evidence="7 9" id="KW-1133">Transmembrane helix</keyword>
<feature type="transmembrane region" description="Helical" evidence="9">
    <location>
        <begin position="790"/>
        <end position="812"/>
    </location>
</feature>
<dbReference type="FunFam" id="3.40.50.300:FF:000163">
    <property type="entry name" value="Multidrug resistance-associated protein member 4"/>
    <property type="match status" value="1"/>
</dbReference>
<name>A0ABD2NUW8_9CUCU</name>
<dbReference type="InterPro" id="IPR027417">
    <property type="entry name" value="P-loop_NTPase"/>
</dbReference>
<feature type="domain" description="ABC transmembrane type-1" evidence="11">
    <location>
        <begin position="22"/>
        <end position="205"/>
    </location>
</feature>
<dbReference type="EMBL" id="JABFTP020000144">
    <property type="protein sequence ID" value="KAL3282146.1"/>
    <property type="molecule type" value="Genomic_DNA"/>
</dbReference>
<organism evidence="12 13">
    <name type="scientific">Cryptolaemus montrouzieri</name>
    <dbReference type="NCBI Taxonomy" id="559131"/>
    <lineage>
        <taxon>Eukaryota</taxon>
        <taxon>Metazoa</taxon>
        <taxon>Ecdysozoa</taxon>
        <taxon>Arthropoda</taxon>
        <taxon>Hexapoda</taxon>
        <taxon>Insecta</taxon>
        <taxon>Pterygota</taxon>
        <taxon>Neoptera</taxon>
        <taxon>Endopterygota</taxon>
        <taxon>Coleoptera</taxon>
        <taxon>Polyphaga</taxon>
        <taxon>Cucujiformia</taxon>
        <taxon>Coccinelloidea</taxon>
        <taxon>Coccinellidae</taxon>
        <taxon>Scymninae</taxon>
        <taxon>Scymnini</taxon>
        <taxon>Cryptolaemus</taxon>
    </lineage>
</organism>
<evidence type="ECO:0000256" key="4">
    <source>
        <dbReference type="ARBA" id="ARBA00022737"/>
    </source>
</evidence>
<evidence type="ECO:0000259" key="10">
    <source>
        <dbReference type="PROSITE" id="PS50893"/>
    </source>
</evidence>
<keyword evidence="6" id="KW-0067">ATP-binding</keyword>
<dbReference type="CDD" id="cd03250">
    <property type="entry name" value="ABCC_MRP_domain1"/>
    <property type="match status" value="1"/>
</dbReference>
<evidence type="ECO:0000313" key="13">
    <source>
        <dbReference type="Proteomes" id="UP001516400"/>
    </source>
</evidence>
<dbReference type="Proteomes" id="UP001516400">
    <property type="component" value="Unassembled WGS sequence"/>
</dbReference>
<dbReference type="GO" id="GO:0016020">
    <property type="term" value="C:membrane"/>
    <property type="evidence" value="ECO:0007669"/>
    <property type="project" value="UniProtKB-SubCell"/>
</dbReference>
<feature type="domain" description="ABC transporter" evidence="10">
    <location>
        <begin position="880"/>
        <end position="1107"/>
    </location>
</feature>
<dbReference type="Gene3D" id="1.20.1560.10">
    <property type="entry name" value="ABC transporter type 1, transmembrane domain"/>
    <property type="match status" value="2"/>
</dbReference>
<dbReference type="PROSITE" id="PS00211">
    <property type="entry name" value="ABC_TRANSPORTER_1"/>
    <property type="match status" value="1"/>
</dbReference>
<keyword evidence="13" id="KW-1185">Reference proteome</keyword>
<evidence type="ECO:0000256" key="1">
    <source>
        <dbReference type="ARBA" id="ARBA00004141"/>
    </source>
</evidence>
<proteinExistence type="predicted"/>
<dbReference type="CDD" id="cd18580">
    <property type="entry name" value="ABC_6TM_ABCC_D2"/>
    <property type="match status" value="1"/>
</dbReference>
<dbReference type="PROSITE" id="PS50893">
    <property type="entry name" value="ABC_TRANSPORTER_2"/>
    <property type="match status" value="2"/>
</dbReference>
<dbReference type="InterPro" id="IPR003439">
    <property type="entry name" value="ABC_transporter-like_ATP-bd"/>
</dbReference>
<dbReference type="InterPro" id="IPR003593">
    <property type="entry name" value="AAA+_ATPase"/>
</dbReference>
<dbReference type="Pfam" id="PF00664">
    <property type="entry name" value="ABC_membrane"/>
    <property type="match status" value="2"/>
</dbReference>
<feature type="domain" description="ABC transporter" evidence="10">
    <location>
        <begin position="268"/>
        <end position="487"/>
    </location>
</feature>
<evidence type="ECO:0000313" key="12">
    <source>
        <dbReference type="EMBL" id="KAL3282146.1"/>
    </source>
</evidence>
<keyword evidence="4" id="KW-0677">Repeat</keyword>
<dbReference type="SMART" id="SM00382">
    <property type="entry name" value="AAA"/>
    <property type="match status" value="2"/>
</dbReference>
<evidence type="ECO:0000256" key="8">
    <source>
        <dbReference type="ARBA" id="ARBA00023136"/>
    </source>
</evidence>
<feature type="transmembrane region" description="Helical" evidence="9">
    <location>
        <begin position="705"/>
        <end position="725"/>
    </location>
</feature>
<dbReference type="GO" id="GO:0005524">
    <property type="term" value="F:ATP binding"/>
    <property type="evidence" value="ECO:0007669"/>
    <property type="project" value="UniProtKB-KW"/>
</dbReference>
<evidence type="ECO:0000256" key="7">
    <source>
        <dbReference type="ARBA" id="ARBA00022989"/>
    </source>
</evidence>
<dbReference type="InterPro" id="IPR044746">
    <property type="entry name" value="ABCC_6TM_D1"/>
</dbReference>
<keyword evidence="5" id="KW-0547">Nucleotide-binding</keyword>
<dbReference type="SUPFAM" id="SSF52540">
    <property type="entry name" value="P-loop containing nucleoside triphosphate hydrolases"/>
    <property type="match status" value="2"/>
</dbReference>
<reference evidence="12 13" key="1">
    <citation type="journal article" date="2021" name="BMC Biol.">
        <title>Horizontally acquired antibacterial genes associated with adaptive radiation of ladybird beetles.</title>
        <authorList>
            <person name="Li H.S."/>
            <person name="Tang X.F."/>
            <person name="Huang Y.H."/>
            <person name="Xu Z.Y."/>
            <person name="Chen M.L."/>
            <person name="Du X.Y."/>
            <person name="Qiu B.Y."/>
            <person name="Chen P.T."/>
            <person name="Zhang W."/>
            <person name="Slipinski A."/>
            <person name="Escalona H.E."/>
            <person name="Waterhouse R.M."/>
            <person name="Zwick A."/>
            <person name="Pang H."/>
        </authorList>
    </citation>
    <scope>NUCLEOTIDE SEQUENCE [LARGE SCALE GENOMIC DNA]</scope>
    <source>
        <strain evidence="12">SYSU2018</strain>
    </source>
</reference>
<feature type="transmembrane region" description="Helical" evidence="9">
    <location>
        <begin position="824"/>
        <end position="844"/>
    </location>
</feature>
<dbReference type="FunFam" id="3.40.50.300:FF:000973">
    <property type="entry name" value="Multidrug resistance-associated protein 4"/>
    <property type="match status" value="1"/>
</dbReference>